<dbReference type="EMBL" id="JAXUIC010000010">
    <property type="protein sequence ID" value="KAK4567026.1"/>
    <property type="molecule type" value="Genomic_DNA"/>
</dbReference>
<organism evidence="1 2">
    <name type="scientific">Quercus rubra</name>
    <name type="common">Northern red oak</name>
    <name type="synonym">Quercus borealis</name>
    <dbReference type="NCBI Taxonomy" id="3512"/>
    <lineage>
        <taxon>Eukaryota</taxon>
        <taxon>Viridiplantae</taxon>
        <taxon>Streptophyta</taxon>
        <taxon>Embryophyta</taxon>
        <taxon>Tracheophyta</taxon>
        <taxon>Spermatophyta</taxon>
        <taxon>Magnoliopsida</taxon>
        <taxon>eudicotyledons</taxon>
        <taxon>Gunneridae</taxon>
        <taxon>Pentapetalae</taxon>
        <taxon>rosids</taxon>
        <taxon>fabids</taxon>
        <taxon>Fagales</taxon>
        <taxon>Fagaceae</taxon>
        <taxon>Quercus</taxon>
    </lineage>
</organism>
<gene>
    <name evidence="1" type="ORF">RGQ29_003035</name>
</gene>
<reference evidence="1 2" key="1">
    <citation type="journal article" date="2023" name="G3 (Bethesda)">
        <title>A haplotype-resolved chromosome-scale genome for Quercus rubra L. provides insights into the genetics of adaptive traits for red oak species.</title>
        <authorList>
            <person name="Kapoor B."/>
            <person name="Jenkins J."/>
            <person name="Schmutz J."/>
            <person name="Zhebentyayeva T."/>
            <person name="Kuelheim C."/>
            <person name="Coggeshall M."/>
            <person name="Heim C."/>
            <person name="Lasky J.R."/>
            <person name="Leites L."/>
            <person name="Islam-Faridi N."/>
            <person name="Romero-Severson J."/>
            <person name="DeLeo V.L."/>
            <person name="Lucas S.M."/>
            <person name="Lazic D."/>
            <person name="Gailing O."/>
            <person name="Carlson J."/>
            <person name="Staton M."/>
        </authorList>
    </citation>
    <scope>NUCLEOTIDE SEQUENCE [LARGE SCALE GENOMIC DNA]</scope>
    <source>
        <strain evidence="1">Pseudo-F2</strain>
    </source>
</reference>
<evidence type="ECO:0000313" key="1">
    <source>
        <dbReference type="EMBL" id="KAK4567026.1"/>
    </source>
</evidence>
<sequence length="139" mass="16090">GFSKGIGDIGVEALDDSPLLVDANVDDVSKKKQVDPSHVALNETRSYRKRRHATMIEYDVYQDLFAQLGKVASAIEKISENQLNFGNLYEKVMKMDEFEENMFAFAFDHLNGDEKQARSFILKNDKLNRQWLQNFFDNY</sequence>
<accession>A0AAN7EBC1</accession>
<dbReference type="AlphaFoldDB" id="A0AAN7EBC1"/>
<comment type="caution">
    <text evidence="1">The sequence shown here is derived from an EMBL/GenBank/DDBJ whole genome shotgun (WGS) entry which is preliminary data.</text>
</comment>
<evidence type="ECO:0000313" key="2">
    <source>
        <dbReference type="Proteomes" id="UP001324115"/>
    </source>
</evidence>
<name>A0AAN7EBC1_QUERU</name>
<proteinExistence type="predicted"/>
<dbReference type="Proteomes" id="UP001324115">
    <property type="component" value="Unassembled WGS sequence"/>
</dbReference>
<feature type="non-terminal residue" evidence="1">
    <location>
        <position position="1"/>
    </location>
</feature>
<keyword evidence="2" id="KW-1185">Reference proteome</keyword>
<protein>
    <submittedName>
        <fullName evidence="1">Uncharacterized protein</fullName>
    </submittedName>
</protein>
<feature type="non-terminal residue" evidence="1">
    <location>
        <position position="139"/>
    </location>
</feature>